<organism evidence="2 3">
    <name type="scientific">Oceanobacillus zhaokaii</name>
    <dbReference type="NCBI Taxonomy" id="2052660"/>
    <lineage>
        <taxon>Bacteria</taxon>
        <taxon>Bacillati</taxon>
        <taxon>Bacillota</taxon>
        <taxon>Bacilli</taxon>
        <taxon>Bacillales</taxon>
        <taxon>Bacillaceae</taxon>
        <taxon>Oceanobacillus</taxon>
    </lineage>
</organism>
<feature type="region of interest" description="Disordered" evidence="1">
    <location>
        <begin position="1"/>
        <end position="46"/>
    </location>
</feature>
<keyword evidence="3" id="KW-1185">Reference proteome</keyword>
<sequence>MGRDRQEKKLRESRRVESDRDVGLRFKGATKMSSPEEARRLNDGQK</sequence>
<protein>
    <submittedName>
        <fullName evidence="2">YpzI family protein</fullName>
    </submittedName>
</protein>
<feature type="compositionally biased region" description="Basic and acidic residues" evidence="1">
    <location>
        <begin position="34"/>
        <end position="46"/>
    </location>
</feature>
<dbReference type="OrthoDB" id="2692085at2"/>
<dbReference type="InterPro" id="IPR025414">
    <property type="entry name" value="YpzI-like"/>
</dbReference>
<dbReference type="Proteomes" id="UP000253908">
    <property type="component" value="Chromosome"/>
</dbReference>
<evidence type="ECO:0000256" key="1">
    <source>
        <dbReference type="SAM" id="MobiDB-lite"/>
    </source>
</evidence>
<accession>A0A345PLE4</accession>
<dbReference type="AlphaFoldDB" id="A0A345PLE4"/>
<dbReference type="KEGG" id="ocn:CUC15_18565"/>
<dbReference type="EMBL" id="CP024848">
    <property type="protein sequence ID" value="AXI10824.1"/>
    <property type="molecule type" value="Genomic_DNA"/>
</dbReference>
<reference evidence="3" key="1">
    <citation type="submission" date="2017-11" db="EMBL/GenBank/DDBJ databases">
        <authorList>
            <person name="Zhu W."/>
        </authorList>
    </citation>
    <scope>NUCLEOTIDE SEQUENCE [LARGE SCALE GENOMIC DNA]</scope>
    <source>
        <strain evidence="3">160</strain>
    </source>
</reference>
<dbReference type="Pfam" id="PF14140">
    <property type="entry name" value="YpzI"/>
    <property type="match status" value="1"/>
</dbReference>
<proteinExistence type="predicted"/>
<evidence type="ECO:0000313" key="3">
    <source>
        <dbReference type="Proteomes" id="UP000253908"/>
    </source>
</evidence>
<dbReference type="RefSeq" id="WP_114918110.1">
    <property type="nucleotide sequence ID" value="NZ_CP024848.1"/>
</dbReference>
<feature type="compositionally biased region" description="Basic and acidic residues" evidence="1">
    <location>
        <begin position="1"/>
        <end position="24"/>
    </location>
</feature>
<name>A0A345PLE4_9BACI</name>
<gene>
    <name evidence="2" type="ORF">CUC15_18565</name>
</gene>
<evidence type="ECO:0000313" key="2">
    <source>
        <dbReference type="EMBL" id="AXI10824.1"/>
    </source>
</evidence>